<reference evidence="3 4" key="1">
    <citation type="journal article" date="2002" name="DNA Res.">
        <title>Complete genome structure of the thermophilic cyanobacterium Thermosynechococcus elongatus BP-1.</title>
        <authorList>
            <person name="Nakamura Y."/>
            <person name="Kaneko T."/>
            <person name="Sato S."/>
            <person name="Ikeuchi M."/>
            <person name="Katoh H."/>
            <person name="Sasamoto S."/>
            <person name="Watanabe A."/>
            <person name="Iriguchi M."/>
            <person name="Kawashima K."/>
            <person name="Kimura T."/>
            <person name="Kishida Y."/>
            <person name="Kiyokawa C."/>
            <person name="Kohara M."/>
            <person name="Matsumoto M."/>
            <person name="Matsuno A."/>
            <person name="Nakazaki N."/>
            <person name="Shimpo S."/>
            <person name="Sugimoto M."/>
            <person name="Takeuchi C."/>
            <person name="Yamada M."/>
            <person name="Tabata S."/>
        </authorList>
    </citation>
    <scope>NUCLEOTIDE SEQUENCE [LARGE SCALE GENOMIC DNA]</scope>
    <source>
        <strain evidence="4">IAM M-273 / NIES-2133 / BP-1</strain>
    </source>
</reference>
<evidence type="ECO:0000313" key="3">
    <source>
        <dbReference type="EMBL" id="BAC08583.1"/>
    </source>
</evidence>
<dbReference type="RefSeq" id="WP_011056873.1">
    <property type="nucleotide sequence ID" value="NC_004113.1"/>
</dbReference>
<evidence type="ECO:0000256" key="1">
    <source>
        <dbReference type="SAM" id="MobiDB-lite"/>
    </source>
</evidence>
<dbReference type="AlphaFoldDB" id="Q8DK40"/>
<organism evidence="3 4">
    <name type="scientific">Thermosynechococcus vestitus (strain NIES-2133 / IAM M-273 / BP-1)</name>
    <dbReference type="NCBI Taxonomy" id="197221"/>
    <lineage>
        <taxon>Bacteria</taxon>
        <taxon>Bacillati</taxon>
        <taxon>Cyanobacteriota</taxon>
        <taxon>Cyanophyceae</taxon>
        <taxon>Acaryochloridales</taxon>
        <taxon>Thermosynechococcaceae</taxon>
        <taxon>Thermosynechococcus</taxon>
    </lineage>
</organism>
<evidence type="ECO:0000256" key="2">
    <source>
        <dbReference type="SAM" id="Phobius"/>
    </source>
</evidence>
<keyword evidence="2" id="KW-0812">Transmembrane</keyword>
<evidence type="ECO:0000313" key="4">
    <source>
        <dbReference type="Proteomes" id="UP000000440"/>
    </source>
</evidence>
<dbReference type="KEGG" id="tel:tll1030"/>
<feature type="compositionally biased region" description="Acidic residues" evidence="1">
    <location>
        <begin position="163"/>
        <end position="173"/>
    </location>
</feature>
<accession>Q8DK40</accession>
<dbReference type="Proteomes" id="UP000000440">
    <property type="component" value="Chromosome"/>
</dbReference>
<dbReference type="EMBL" id="BA000039">
    <property type="protein sequence ID" value="BAC08583.1"/>
    <property type="molecule type" value="Genomic_DNA"/>
</dbReference>
<name>Q8DK40_THEVB</name>
<keyword evidence="4" id="KW-1185">Reference proteome</keyword>
<proteinExistence type="predicted"/>
<protein>
    <submittedName>
        <fullName evidence="3">Tll1030 protein</fullName>
    </submittedName>
</protein>
<dbReference type="EnsemblBacteria" id="BAC08583">
    <property type="protein sequence ID" value="BAC08583"/>
    <property type="gene ID" value="BAC08583"/>
</dbReference>
<sequence>MRPWIYWGAIALLTTLAIQNWQPVVSLRFLGQQTPALPLAAWIVVAALSGIVAGQCLLWLTPETQAPVARPTPRSQPPEPEGDASMRPPQEEPEMDTSNVEDWFSEPEPAPRQPDIQDRPPTTYSYQYRPSRKATAKAPPPPPQVVDAEYRILTPPPAKDNPPEDEEDWDIPL</sequence>
<gene>
    <name evidence="3" type="ordered locus">tll1030</name>
</gene>
<keyword evidence="2" id="KW-0472">Membrane</keyword>
<feature type="region of interest" description="Disordered" evidence="1">
    <location>
        <begin position="67"/>
        <end position="173"/>
    </location>
</feature>
<keyword evidence="2" id="KW-1133">Transmembrane helix</keyword>
<dbReference type="STRING" id="197221.gene:10747623"/>
<feature type="transmembrane region" description="Helical" evidence="2">
    <location>
        <begin position="36"/>
        <end position="60"/>
    </location>
</feature>